<keyword evidence="7" id="KW-1185">Reference proteome</keyword>
<dbReference type="EMBL" id="CAMXCT010004257">
    <property type="protein sequence ID" value="CAI4008365.1"/>
    <property type="molecule type" value="Genomic_DNA"/>
</dbReference>
<feature type="compositionally biased region" description="Basic and acidic residues" evidence="4">
    <location>
        <begin position="140"/>
        <end position="149"/>
    </location>
</feature>
<feature type="compositionally biased region" description="Polar residues" evidence="4">
    <location>
        <begin position="537"/>
        <end position="546"/>
    </location>
</feature>
<dbReference type="SUPFAM" id="SSF54849">
    <property type="entry name" value="GroEL-intermediate domain like"/>
    <property type="match status" value="1"/>
</dbReference>
<accession>A0A9P1GCI8</accession>
<dbReference type="InterPro" id="IPR017998">
    <property type="entry name" value="Chaperone_TCP-1"/>
</dbReference>
<feature type="region of interest" description="Disordered" evidence="4">
    <location>
        <begin position="467"/>
        <end position="515"/>
    </location>
</feature>
<keyword evidence="2" id="KW-0067">ATP-binding</keyword>
<comment type="caution">
    <text evidence="5">The sequence shown here is derived from an EMBL/GenBank/DDBJ whole genome shotgun (WGS) entry which is preliminary data.</text>
</comment>
<evidence type="ECO:0000256" key="3">
    <source>
        <dbReference type="ARBA" id="ARBA00023186"/>
    </source>
</evidence>
<evidence type="ECO:0000313" key="6">
    <source>
        <dbReference type="EMBL" id="CAL1161740.1"/>
    </source>
</evidence>
<proteinExistence type="predicted"/>
<dbReference type="InterPro" id="IPR002423">
    <property type="entry name" value="Cpn60/GroEL/TCP-1"/>
</dbReference>
<evidence type="ECO:0000256" key="2">
    <source>
        <dbReference type="ARBA" id="ARBA00022840"/>
    </source>
</evidence>
<dbReference type="AlphaFoldDB" id="A0A9P1GCI8"/>
<protein>
    <submittedName>
        <fullName evidence="5">Uncharacterized protein</fullName>
    </submittedName>
</protein>
<dbReference type="Pfam" id="PF00118">
    <property type="entry name" value="Cpn60_TCP1"/>
    <property type="match status" value="1"/>
</dbReference>
<dbReference type="InterPro" id="IPR027413">
    <property type="entry name" value="GROEL-like_equatorial_sf"/>
</dbReference>
<dbReference type="InterPro" id="IPR027410">
    <property type="entry name" value="TCP-1-like_intermed_sf"/>
</dbReference>
<dbReference type="EMBL" id="CAMXCT020004257">
    <property type="protein sequence ID" value="CAL1161740.1"/>
    <property type="molecule type" value="Genomic_DNA"/>
</dbReference>
<evidence type="ECO:0000313" key="5">
    <source>
        <dbReference type="EMBL" id="CAI4008365.1"/>
    </source>
</evidence>
<feature type="region of interest" description="Disordered" evidence="4">
    <location>
        <begin position="415"/>
        <end position="434"/>
    </location>
</feature>
<feature type="compositionally biased region" description="Basic residues" evidence="4">
    <location>
        <begin position="497"/>
        <end position="511"/>
    </location>
</feature>
<reference evidence="6" key="2">
    <citation type="submission" date="2024-04" db="EMBL/GenBank/DDBJ databases">
        <authorList>
            <person name="Chen Y."/>
            <person name="Shah S."/>
            <person name="Dougan E. K."/>
            <person name="Thang M."/>
            <person name="Chan C."/>
        </authorList>
    </citation>
    <scope>NUCLEOTIDE SEQUENCE [LARGE SCALE GENOMIC DNA]</scope>
</reference>
<reference evidence="5" key="1">
    <citation type="submission" date="2022-10" db="EMBL/GenBank/DDBJ databases">
        <authorList>
            <person name="Chen Y."/>
            <person name="Dougan E. K."/>
            <person name="Chan C."/>
            <person name="Rhodes N."/>
            <person name="Thang M."/>
        </authorList>
    </citation>
    <scope>NUCLEOTIDE SEQUENCE</scope>
</reference>
<feature type="compositionally biased region" description="Gly residues" evidence="4">
    <location>
        <begin position="97"/>
        <end position="134"/>
    </location>
</feature>
<evidence type="ECO:0000256" key="4">
    <source>
        <dbReference type="SAM" id="MobiDB-lite"/>
    </source>
</evidence>
<name>A0A9P1GCI8_9DINO</name>
<dbReference type="EMBL" id="CAMXCT030004257">
    <property type="protein sequence ID" value="CAL4795677.1"/>
    <property type="molecule type" value="Genomic_DNA"/>
</dbReference>
<dbReference type="GO" id="GO:0140662">
    <property type="term" value="F:ATP-dependent protein folding chaperone"/>
    <property type="evidence" value="ECO:0007669"/>
    <property type="project" value="InterPro"/>
</dbReference>
<sequence>MPLHIHLNAVFGDLAPLEDLWFRKARLSSFVVIDEDGIPRQNGGVPVCCNPSGRYGGVCTSDCSLDPRFQKSSAQTEAERAFAAQQQAEHAKRFRGASGGSGGSGSSGGGASAGRGGGTGGAGAGGAGGAGAKGAKGAKGRSEPTKEELPGLIGRFRGANGEYNPYGQFFPAPPEPPRKPGFWPWFQEKELQTMSSPDPQYFVTNWMRRASHMNYKGWAEGPVDVKPAVTVNTSDRGDPPPLPSLDLIEKGIHPLRIATGFEKACEVAVKKVEEIAKVIDIQADDRAALRKAASTALGSKVVSSRKDQLAKISVDAVLAVTPDIRGWGGELGGWKLRDLRIILGPPVIRYFFWMVLTLNYVESIPHCSQHHLPQLFEAENEPTPEPAELLQSFAATDFIQVLGVLCPPKAMEELSAGKRARQPKPSSPTPSLASQCREVPNCLRYLAAELFTTQRLLAAQPSPAAQRLAAQLPTAQPPTAQPAAAQPAAEPPEPRSRPPRRARRVRRRSFSRRGGYPKVGWWVEERRSPYGRESRNRQSSQMMLEL</sequence>
<organism evidence="5">
    <name type="scientific">Cladocopium goreaui</name>
    <dbReference type="NCBI Taxonomy" id="2562237"/>
    <lineage>
        <taxon>Eukaryota</taxon>
        <taxon>Sar</taxon>
        <taxon>Alveolata</taxon>
        <taxon>Dinophyceae</taxon>
        <taxon>Suessiales</taxon>
        <taxon>Symbiodiniaceae</taxon>
        <taxon>Cladocopium</taxon>
    </lineage>
</organism>
<keyword evidence="3" id="KW-0143">Chaperone</keyword>
<feature type="region of interest" description="Disordered" evidence="4">
    <location>
        <begin position="527"/>
        <end position="546"/>
    </location>
</feature>
<feature type="region of interest" description="Disordered" evidence="4">
    <location>
        <begin position="74"/>
        <end position="156"/>
    </location>
</feature>
<dbReference type="GO" id="GO:0005524">
    <property type="term" value="F:ATP binding"/>
    <property type="evidence" value="ECO:0007669"/>
    <property type="project" value="UniProtKB-KW"/>
</dbReference>
<dbReference type="Gene3D" id="1.10.560.10">
    <property type="entry name" value="GroEL-like equatorial domain"/>
    <property type="match status" value="1"/>
</dbReference>
<evidence type="ECO:0000256" key="1">
    <source>
        <dbReference type="ARBA" id="ARBA00022741"/>
    </source>
</evidence>
<gene>
    <name evidence="5" type="ORF">C1SCF055_LOCUS33814</name>
</gene>
<dbReference type="PANTHER" id="PTHR11353">
    <property type="entry name" value="CHAPERONIN"/>
    <property type="match status" value="1"/>
</dbReference>
<evidence type="ECO:0000313" key="7">
    <source>
        <dbReference type="Proteomes" id="UP001152797"/>
    </source>
</evidence>
<dbReference type="OrthoDB" id="10248520at2759"/>
<dbReference type="Proteomes" id="UP001152797">
    <property type="component" value="Unassembled WGS sequence"/>
</dbReference>
<dbReference type="Gene3D" id="3.30.260.10">
    <property type="entry name" value="TCP-1-like chaperonin intermediate domain"/>
    <property type="match status" value="1"/>
</dbReference>
<keyword evidence="1" id="KW-0547">Nucleotide-binding</keyword>
<feature type="compositionally biased region" description="Basic and acidic residues" evidence="4">
    <location>
        <begin position="527"/>
        <end position="536"/>
    </location>
</feature>